<reference evidence="3 4" key="1">
    <citation type="submission" date="2011-10" db="EMBL/GenBank/DDBJ databases">
        <title>The Improved High-Quality Draft genome of Methanoplanus limicola DSM 2279.</title>
        <authorList>
            <consortium name="US DOE Joint Genome Institute (JGI-PGF)"/>
            <person name="Lucas S."/>
            <person name="Copeland A."/>
            <person name="Lapidus A."/>
            <person name="Glavina del Rio T."/>
            <person name="Dalin E."/>
            <person name="Tice H."/>
            <person name="Bruce D."/>
            <person name="Goodwin L."/>
            <person name="Pitluck S."/>
            <person name="Peters L."/>
            <person name="Mikhailova N."/>
            <person name="Lu M."/>
            <person name="Kyrpides N."/>
            <person name="Mavromatis K."/>
            <person name="Ivanova N."/>
            <person name="Markowitz V."/>
            <person name="Cheng J.-F."/>
            <person name="Hugenholtz P."/>
            <person name="Woyke T."/>
            <person name="Wu D."/>
            <person name="Wirth R."/>
            <person name="Brambilla E.-M."/>
            <person name="Klenk H.-P."/>
            <person name="Eisen J.A."/>
        </authorList>
    </citation>
    <scope>NUCLEOTIDE SEQUENCE [LARGE SCALE GENOMIC DNA]</scope>
    <source>
        <strain evidence="3 4">DSM 2279</strain>
    </source>
</reference>
<evidence type="ECO:0000313" key="3">
    <source>
        <dbReference type="EMBL" id="EHQ34341.1"/>
    </source>
</evidence>
<dbReference type="STRING" id="937775.Metlim_0188"/>
<accession>H1YZS9</accession>
<feature type="region of interest" description="Disordered" evidence="1">
    <location>
        <begin position="129"/>
        <end position="195"/>
    </location>
</feature>
<dbReference type="RefSeq" id="WP_004075951.1">
    <property type="nucleotide sequence ID" value="NZ_CM001436.1"/>
</dbReference>
<dbReference type="OrthoDB" id="386877at2157"/>
<dbReference type="AlphaFoldDB" id="H1YZS9"/>
<evidence type="ECO:0000256" key="1">
    <source>
        <dbReference type="SAM" id="MobiDB-lite"/>
    </source>
</evidence>
<organism evidence="3 4">
    <name type="scientific">Methanoplanus limicola DSM 2279</name>
    <dbReference type="NCBI Taxonomy" id="937775"/>
    <lineage>
        <taxon>Archaea</taxon>
        <taxon>Methanobacteriati</taxon>
        <taxon>Methanobacteriota</taxon>
        <taxon>Stenosarchaea group</taxon>
        <taxon>Methanomicrobia</taxon>
        <taxon>Methanomicrobiales</taxon>
        <taxon>Methanomicrobiaceae</taxon>
        <taxon>Methanoplanus</taxon>
    </lineage>
</organism>
<dbReference type="Proteomes" id="UP000005741">
    <property type="component" value="Chromosome"/>
</dbReference>
<keyword evidence="4" id="KW-1185">Reference proteome</keyword>
<dbReference type="InParanoid" id="H1YZS9"/>
<name>H1YZS9_9EURY</name>
<protein>
    <submittedName>
        <fullName evidence="3">Uncharacterized protein</fullName>
    </submittedName>
</protein>
<proteinExistence type="predicted"/>
<sequence length="247" mass="26011">MNRLLIPFFALLLVSVIVSGTGAADVVLEDDMLVVKGVQDSIGLGAFSVVLEYGNSVEIQSVKGESGFLVASNIKDEELITLIAGISGDGLTGDIPVAAINKTGSGDIEVYVRELANVKGDPIPYTNPVYGEPVPTKAPEAVSSSGSSGGGISYSPSTDKTPDASATETQVKDSENTDLREDERSDQVPTGDSETIAITTYGERNNEVSDQKNEVKYPETTKSPLGLLVLILSIGSVFILARSKLKW</sequence>
<evidence type="ECO:0000313" key="4">
    <source>
        <dbReference type="Proteomes" id="UP000005741"/>
    </source>
</evidence>
<dbReference type="HOGENOM" id="CLU_1122630_0_0_2"/>
<gene>
    <name evidence="3" type="ORF">Metlim_0188</name>
</gene>
<dbReference type="EMBL" id="CM001436">
    <property type="protein sequence ID" value="EHQ34341.1"/>
    <property type="molecule type" value="Genomic_DNA"/>
</dbReference>
<keyword evidence="2" id="KW-1133">Transmembrane helix</keyword>
<evidence type="ECO:0000256" key="2">
    <source>
        <dbReference type="SAM" id="Phobius"/>
    </source>
</evidence>
<keyword evidence="2" id="KW-0812">Transmembrane</keyword>
<keyword evidence="2" id="KW-0472">Membrane</keyword>
<feature type="compositionally biased region" description="Basic and acidic residues" evidence="1">
    <location>
        <begin position="170"/>
        <end position="186"/>
    </location>
</feature>
<feature type="transmembrane region" description="Helical" evidence="2">
    <location>
        <begin position="223"/>
        <end position="241"/>
    </location>
</feature>